<reference evidence="1" key="1">
    <citation type="submission" date="2021-06" db="EMBL/GenBank/DDBJ databases">
        <authorList>
            <person name="Kallberg Y."/>
            <person name="Tangrot J."/>
            <person name="Rosling A."/>
        </authorList>
    </citation>
    <scope>NUCLEOTIDE SEQUENCE</scope>
    <source>
        <strain evidence="1">87-6 pot B 2015</strain>
    </source>
</reference>
<dbReference type="PANTHER" id="PTHR33266">
    <property type="entry name" value="CHROMOSOME 15, WHOLE GENOME SHOTGUN SEQUENCE"/>
    <property type="match status" value="1"/>
</dbReference>
<proteinExistence type="predicted"/>
<dbReference type="AlphaFoldDB" id="A0A9N9H5J1"/>
<organism evidence="1 2">
    <name type="scientific">Funneliformis mosseae</name>
    <name type="common">Endomycorrhizal fungus</name>
    <name type="synonym">Glomus mosseae</name>
    <dbReference type="NCBI Taxonomy" id="27381"/>
    <lineage>
        <taxon>Eukaryota</taxon>
        <taxon>Fungi</taxon>
        <taxon>Fungi incertae sedis</taxon>
        <taxon>Mucoromycota</taxon>
        <taxon>Glomeromycotina</taxon>
        <taxon>Glomeromycetes</taxon>
        <taxon>Glomerales</taxon>
        <taxon>Glomeraceae</taxon>
        <taxon>Funneliformis</taxon>
    </lineage>
</organism>
<dbReference type="Proteomes" id="UP000789375">
    <property type="component" value="Unassembled WGS sequence"/>
</dbReference>
<dbReference type="PANTHER" id="PTHR33266:SF1">
    <property type="entry name" value="F-BOX DOMAIN-CONTAINING PROTEIN"/>
    <property type="match status" value="1"/>
</dbReference>
<protein>
    <submittedName>
        <fullName evidence="1">8476_t:CDS:1</fullName>
    </submittedName>
</protein>
<evidence type="ECO:0000313" key="2">
    <source>
        <dbReference type="Proteomes" id="UP000789375"/>
    </source>
</evidence>
<dbReference type="Gene3D" id="3.40.50.300">
    <property type="entry name" value="P-loop containing nucleotide triphosphate hydrolases"/>
    <property type="match status" value="1"/>
</dbReference>
<name>A0A9N9H5J1_FUNMO</name>
<evidence type="ECO:0000313" key="1">
    <source>
        <dbReference type="EMBL" id="CAG8655042.1"/>
    </source>
</evidence>
<dbReference type="InterPro" id="IPR027417">
    <property type="entry name" value="P-loop_NTPase"/>
</dbReference>
<sequence>MDYSLDPVDFSMKYNKDYPKATGKEGRAKYEEYKEFYVKHYRDYPGTATDYYEEFLQTLGKRDKEAVGLLLVGAELKHSRARLYREIVEKHYYMRWPELAVAEAFRIPYQNPLNIVERFQNYIDKKHAYWLSNKINRVPYRMVFQSSGYGKTRLIEQLTTKIPTLYVCLRPKESTEYPPVTPIASEIFNRLNDVLNGQEWRFMFIIWHIIKKLHEYSLTKSAIDLWKQQLNNKWCLKFWSEVSTASEKWLTIEENDANLSKGKFPFYDAYNSNNRVKIILYIDEAQYFTHHVPDRNRTPFRILRRAMKHIAWNGFFAIFLDTFSKISNFASSLSEDPSLRDDEAQLLLFHPFVRLTTMDIFEKMMGGPAGTSEEDQIVQLAKLGRPLIYSYLKVKGKSSSTQTALKRLVTLLQNKLFGRARSFDDSHKKDLSSIAILSVLICLDISPQSKIASELVGSYMATYAAVSKDRSAYAEKRFCECRRSWRSGSTNHPDSCGKFIQENEDWKSSGITVKQLIELLDPAAIDELQSFVDATVAFTHFIPIRNNPGVDIMIPVKLSEDRYSYILIQVKNYASNNQSADQSYPESGTSKLKSRFVFRKSDLKHHEEKYITLYWQLGFQG</sequence>
<keyword evidence="2" id="KW-1185">Reference proteome</keyword>
<gene>
    <name evidence="1" type="ORF">FMOSSE_LOCUS11659</name>
</gene>
<accession>A0A9N9H5J1</accession>
<comment type="caution">
    <text evidence="1">The sequence shown here is derived from an EMBL/GenBank/DDBJ whole genome shotgun (WGS) entry which is preliminary data.</text>
</comment>
<dbReference type="EMBL" id="CAJVPP010004762">
    <property type="protein sequence ID" value="CAG8655042.1"/>
    <property type="molecule type" value="Genomic_DNA"/>
</dbReference>